<evidence type="ECO:0008006" key="3">
    <source>
        <dbReference type="Google" id="ProtNLM"/>
    </source>
</evidence>
<protein>
    <recommendedName>
        <fullName evidence="3">DUF2480 family protein</fullName>
    </recommendedName>
</protein>
<sequence>MEDPIINRVVNSGLITFNLEDYYQPGERVVIDIRHQLFQELILKEKDFRDFIKQHDWSQYKNKYVAITCTADAIVPQWAFMLVAIALAPYAKFFVFGTLEELETEIFRRTLGTIDWTQYQNAKIVVKGCSKVLVPAAIYIDVTRSLQPFAASLMFGEPCSTVPLYKKPKS</sequence>
<proteinExistence type="predicted"/>
<comment type="caution">
    <text evidence="1">The sequence shown here is derived from an EMBL/GenBank/DDBJ whole genome shotgun (WGS) entry which is preliminary data.</text>
</comment>
<reference evidence="1 2" key="1">
    <citation type="submission" date="2018-06" db="EMBL/GenBank/DDBJ databases">
        <title>Chryseolinea flavus sp. nov., a member of the phylum Bacteroidetes isolated from soil.</title>
        <authorList>
            <person name="Li Y."/>
            <person name="Wang J."/>
        </authorList>
    </citation>
    <scope>NUCLEOTIDE SEQUENCE [LARGE SCALE GENOMIC DNA]</scope>
    <source>
        <strain evidence="1 2">SDU1-6</strain>
    </source>
</reference>
<gene>
    <name evidence="1" type="ORF">DQQ10_16915</name>
</gene>
<dbReference type="AlphaFoldDB" id="A0A364XZK9"/>
<dbReference type="Pfam" id="PF10652">
    <property type="entry name" value="DUF2480"/>
    <property type="match status" value="1"/>
</dbReference>
<accession>A0A364XZK9</accession>
<keyword evidence="2" id="KW-1185">Reference proteome</keyword>
<dbReference type="InterPro" id="IPR018914">
    <property type="entry name" value="DUF2480"/>
</dbReference>
<dbReference type="Proteomes" id="UP000251889">
    <property type="component" value="Unassembled WGS sequence"/>
</dbReference>
<name>A0A364XZK9_9BACT</name>
<organism evidence="1 2">
    <name type="scientific">Pseudochryseolinea flava</name>
    <dbReference type="NCBI Taxonomy" id="2059302"/>
    <lineage>
        <taxon>Bacteria</taxon>
        <taxon>Pseudomonadati</taxon>
        <taxon>Bacteroidota</taxon>
        <taxon>Cytophagia</taxon>
        <taxon>Cytophagales</taxon>
        <taxon>Fulvivirgaceae</taxon>
        <taxon>Pseudochryseolinea</taxon>
    </lineage>
</organism>
<evidence type="ECO:0000313" key="1">
    <source>
        <dbReference type="EMBL" id="RAV99923.1"/>
    </source>
</evidence>
<dbReference type="OrthoDB" id="9803040at2"/>
<evidence type="ECO:0000313" key="2">
    <source>
        <dbReference type="Proteomes" id="UP000251889"/>
    </source>
</evidence>
<dbReference type="EMBL" id="QMFY01000009">
    <property type="protein sequence ID" value="RAV99923.1"/>
    <property type="molecule type" value="Genomic_DNA"/>
</dbReference>